<organism evidence="1">
    <name type="scientific">Graphocephala atropunctata</name>
    <dbReference type="NCBI Taxonomy" id="36148"/>
    <lineage>
        <taxon>Eukaryota</taxon>
        <taxon>Metazoa</taxon>
        <taxon>Ecdysozoa</taxon>
        <taxon>Arthropoda</taxon>
        <taxon>Hexapoda</taxon>
        <taxon>Insecta</taxon>
        <taxon>Pterygota</taxon>
        <taxon>Neoptera</taxon>
        <taxon>Paraneoptera</taxon>
        <taxon>Hemiptera</taxon>
        <taxon>Auchenorrhyncha</taxon>
        <taxon>Membracoidea</taxon>
        <taxon>Cicadellidae</taxon>
        <taxon>Cicadellinae</taxon>
        <taxon>Cicadellini</taxon>
        <taxon>Graphocephala</taxon>
    </lineage>
</organism>
<dbReference type="AlphaFoldDB" id="A0A1B6L0R9"/>
<protein>
    <submittedName>
        <fullName evidence="1">Uncharacterized protein</fullName>
    </submittedName>
</protein>
<evidence type="ECO:0000313" key="3">
    <source>
        <dbReference type="EMBL" id="JAT23596.1"/>
    </source>
</evidence>
<dbReference type="EMBL" id="GEBQ01022756">
    <property type="protein sequence ID" value="JAT17221.1"/>
    <property type="molecule type" value="Transcribed_RNA"/>
</dbReference>
<name>A0A1B6L0R9_9HEMI</name>
<accession>A0A1B6L0R9</accession>
<proteinExistence type="predicted"/>
<feature type="non-terminal residue" evidence="1">
    <location>
        <position position="1"/>
    </location>
</feature>
<reference evidence="1" key="1">
    <citation type="submission" date="2015-11" db="EMBL/GenBank/DDBJ databases">
        <title>De novo transcriptome assembly of four potential Pierce s Disease insect vectors from Arizona vineyards.</title>
        <authorList>
            <person name="Tassone E.E."/>
        </authorList>
    </citation>
    <scope>NUCLEOTIDE SEQUENCE</scope>
</reference>
<gene>
    <name evidence="2" type="ORF">g.48205</name>
    <name evidence="3" type="ORF">g.48207</name>
    <name evidence="1" type="ORF">g.48209</name>
</gene>
<evidence type="ECO:0000313" key="1">
    <source>
        <dbReference type="EMBL" id="JAT17221.1"/>
    </source>
</evidence>
<dbReference type="EMBL" id="GEBQ01016381">
    <property type="protein sequence ID" value="JAT23596.1"/>
    <property type="molecule type" value="Transcribed_RNA"/>
</dbReference>
<dbReference type="EMBL" id="GEBQ01020115">
    <property type="protein sequence ID" value="JAT19862.1"/>
    <property type="molecule type" value="Transcribed_RNA"/>
</dbReference>
<evidence type="ECO:0000313" key="2">
    <source>
        <dbReference type="EMBL" id="JAT19862.1"/>
    </source>
</evidence>
<sequence length="165" mass="16975">NKPAAASESVMMNVSALQPGMETVSPIPQLVPGRQASTTIFPHMGQLISTPIGPPNPPHPSPPPLLETVPALVLPHPTPLYPVPPAPSPAPLPDEATSLPIYDGFASITSEPALTSSAQFFYQDIASIQPSAQTSSTPNPLPSGGGLLLENTVISSLPIISPPDS</sequence>